<feature type="domain" description="Treble clef zinc finger" evidence="2">
    <location>
        <begin position="304"/>
        <end position="351"/>
    </location>
</feature>
<keyword evidence="4" id="KW-1185">Reference proteome</keyword>
<dbReference type="Proteomes" id="UP001321543">
    <property type="component" value="Chromosome"/>
</dbReference>
<feature type="domain" description="Treble clef zinc finger" evidence="2">
    <location>
        <begin position="580"/>
        <end position="634"/>
    </location>
</feature>
<dbReference type="PANTHER" id="PTHR37317">
    <property type="entry name" value="BLR8090 PROTEIN"/>
    <property type="match status" value="1"/>
</dbReference>
<evidence type="ECO:0000259" key="2">
    <source>
        <dbReference type="Pfam" id="PF14311"/>
    </source>
</evidence>
<feature type="domain" description="Treble clef zinc finger" evidence="2">
    <location>
        <begin position="650"/>
        <end position="700"/>
    </location>
</feature>
<accession>A0ABM8FW51</accession>
<reference evidence="4" key="1">
    <citation type="journal article" date="2019" name="Int. J. Syst. Evol. Microbiol.">
        <title>The Global Catalogue of Microorganisms (GCM) 10K type strain sequencing project: providing services to taxonomists for standard genome sequencing and annotation.</title>
        <authorList>
            <consortium name="The Broad Institute Genomics Platform"/>
            <consortium name="The Broad Institute Genome Sequencing Center for Infectious Disease"/>
            <person name="Wu L."/>
            <person name="Ma J."/>
        </authorList>
    </citation>
    <scope>NUCLEOTIDE SEQUENCE [LARGE SCALE GENOMIC DNA]</scope>
    <source>
        <strain evidence="4">NBRC 106310</strain>
    </source>
</reference>
<dbReference type="Pfam" id="PF14311">
    <property type="entry name" value="DUF4379"/>
    <property type="match status" value="6"/>
</dbReference>
<evidence type="ECO:0000313" key="3">
    <source>
        <dbReference type="EMBL" id="BDZ39749.1"/>
    </source>
</evidence>
<feature type="domain" description="Treble clef zinc finger" evidence="2">
    <location>
        <begin position="511"/>
        <end position="564"/>
    </location>
</feature>
<feature type="domain" description="Treble clef zinc finger" evidence="2">
    <location>
        <begin position="369"/>
        <end position="424"/>
    </location>
</feature>
<dbReference type="EMBL" id="AP027728">
    <property type="protein sequence ID" value="BDZ39749.1"/>
    <property type="molecule type" value="Genomic_DNA"/>
</dbReference>
<protein>
    <recommendedName>
        <fullName evidence="2">Treble clef zinc finger domain-containing protein</fullName>
    </recommendedName>
</protein>
<dbReference type="InterPro" id="IPR025487">
    <property type="entry name" value="DUF4379"/>
</dbReference>
<sequence length="718" mass="79758">MTDARAWPIRPKWHRLETPKSYAQRQCAAAGIPFDYVERGLTTEARPYIYRVWVNMAAAAMTIEAAAGRPEGHYLRIKRIAQPNPTQNYAERFLCRLCAAGERVEQIPHDRENWCLRHPGQLVWVGPGTTPESQIIVPFDPLLAKAERTFRRLVATGSVDAGLHARVWEMVRDNAWLTEPAGWKTTLLECLDDHEVRGRAALFVETITTLKVLSNEHEVARWNSLPADELRPAIVDALPAMHGSTQVLVERIVLWLRPHRREVRPTRIDPLDVPLDIVDASAIIDTTAPYPLWIKRRPHAVGEWDWGRNDDARDPWDPSGTSAKAWWVCDQGHSWESTPYTRAISGCPYCATLAIWPGQSDLGTLHPDLANEWDDAPGANAGDPDHVSTSSRRRINWICGVGHRWKASINNRARLGSGCPYCGGSRATPGETDLTTLRPDLAAEWDHQGNGALTPDTIGASSPRRVWWAGACGHRWQASISNRSRGTGCPYCAGKRALPGVSDLATLRPDLAAEWHSSNELRPEHVRPNSGKKVIWECERGHLWEAKVYTRSRASEGCPYCSGHRVMPGETDLATLHPELAHEWDETNVLRPQDVTPGSRRVATWRCAEGHVWEAIISSRTGRRPAGCPCCKGHYAVPGVNDLLTLRPELAAEWDASNRGSPQLVKPSSSRNAIWRCASGHIWEAPVAKRCKGDGCPVCPSAPSPRPSDTDRPPLPAA</sequence>
<dbReference type="RefSeq" id="WP_286300113.1">
    <property type="nucleotide sequence ID" value="NZ_AP027728.1"/>
</dbReference>
<dbReference type="PANTHER" id="PTHR37317:SF1">
    <property type="entry name" value="ZINC-RIBBON DOMAIN-CONTAINING PROTEIN-RELATED"/>
    <property type="match status" value="1"/>
</dbReference>
<gene>
    <name evidence="3" type="ORF">GCM10025863_23630</name>
</gene>
<evidence type="ECO:0000313" key="4">
    <source>
        <dbReference type="Proteomes" id="UP001321543"/>
    </source>
</evidence>
<feature type="domain" description="Treble clef zinc finger" evidence="2">
    <location>
        <begin position="441"/>
        <end position="495"/>
    </location>
</feature>
<name>A0ABM8FW51_9MICO</name>
<evidence type="ECO:0000256" key="1">
    <source>
        <dbReference type="SAM" id="MobiDB-lite"/>
    </source>
</evidence>
<feature type="region of interest" description="Disordered" evidence="1">
    <location>
        <begin position="696"/>
        <end position="718"/>
    </location>
</feature>
<organism evidence="3 4">
    <name type="scientific">Microbacterium suwonense</name>
    <dbReference type="NCBI Taxonomy" id="683047"/>
    <lineage>
        <taxon>Bacteria</taxon>
        <taxon>Bacillati</taxon>
        <taxon>Actinomycetota</taxon>
        <taxon>Actinomycetes</taxon>
        <taxon>Micrococcales</taxon>
        <taxon>Microbacteriaceae</taxon>
        <taxon>Microbacterium</taxon>
    </lineage>
</organism>
<proteinExistence type="predicted"/>